<protein>
    <recommendedName>
        <fullName evidence="4">DUF3309 domain-containing protein</fullName>
    </recommendedName>
</protein>
<sequence length="52" mass="5599">MSLGAIIIIVLVLMFLGVIPVWPHSRAWGYAPGSILGIITIVLVIMLLTGRL</sequence>
<gene>
    <name evidence="2" type="ORF">SAMN06295933_0196</name>
</gene>
<feature type="transmembrane region" description="Helical" evidence="1">
    <location>
        <begin position="28"/>
        <end position="48"/>
    </location>
</feature>
<proteinExistence type="predicted"/>
<keyword evidence="3" id="KW-1185">Reference proteome</keyword>
<keyword evidence="1" id="KW-0472">Membrane</keyword>
<dbReference type="OrthoDB" id="9114749at2"/>
<organism evidence="2 3">
    <name type="scientific">Desulfovibrio gilichinskyi</name>
    <dbReference type="NCBI Taxonomy" id="1519643"/>
    <lineage>
        <taxon>Bacteria</taxon>
        <taxon>Pseudomonadati</taxon>
        <taxon>Thermodesulfobacteriota</taxon>
        <taxon>Desulfovibrionia</taxon>
        <taxon>Desulfovibrionales</taxon>
        <taxon>Desulfovibrionaceae</taxon>
        <taxon>Desulfovibrio</taxon>
    </lineage>
</organism>
<dbReference type="RefSeq" id="WP_085097017.1">
    <property type="nucleotide sequence ID" value="NZ_FWZU01000001.1"/>
</dbReference>
<dbReference type="InterPro" id="IPR021738">
    <property type="entry name" value="DUF3309"/>
</dbReference>
<accession>A0A1X7C289</accession>
<evidence type="ECO:0000313" key="3">
    <source>
        <dbReference type="Proteomes" id="UP000192906"/>
    </source>
</evidence>
<dbReference type="EMBL" id="FWZU01000001">
    <property type="protein sequence ID" value="SME88715.1"/>
    <property type="molecule type" value="Genomic_DNA"/>
</dbReference>
<keyword evidence="1" id="KW-1133">Transmembrane helix</keyword>
<keyword evidence="1" id="KW-0812">Transmembrane</keyword>
<dbReference type="Pfam" id="PF11752">
    <property type="entry name" value="DUF3309"/>
    <property type="match status" value="1"/>
</dbReference>
<evidence type="ECO:0000256" key="1">
    <source>
        <dbReference type="SAM" id="Phobius"/>
    </source>
</evidence>
<name>A0A1X7C289_9BACT</name>
<reference evidence="3" key="1">
    <citation type="submission" date="2017-04" db="EMBL/GenBank/DDBJ databases">
        <authorList>
            <person name="Varghese N."/>
            <person name="Submissions S."/>
        </authorList>
    </citation>
    <scope>NUCLEOTIDE SEQUENCE [LARGE SCALE GENOMIC DNA]</scope>
    <source>
        <strain evidence="3">K3S</strain>
    </source>
</reference>
<evidence type="ECO:0000313" key="2">
    <source>
        <dbReference type="EMBL" id="SME88715.1"/>
    </source>
</evidence>
<evidence type="ECO:0008006" key="4">
    <source>
        <dbReference type="Google" id="ProtNLM"/>
    </source>
</evidence>
<feature type="transmembrane region" description="Helical" evidence="1">
    <location>
        <begin position="5"/>
        <end position="22"/>
    </location>
</feature>
<dbReference type="STRING" id="1519643.SAMN06295933_0196"/>
<dbReference type="Proteomes" id="UP000192906">
    <property type="component" value="Unassembled WGS sequence"/>
</dbReference>
<dbReference type="AlphaFoldDB" id="A0A1X7C289"/>